<evidence type="ECO:0000313" key="2">
    <source>
        <dbReference type="Proteomes" id="UP000000247"/>
    </source>
</evidence>
<protein>
    <submittedName>
        <fullName evidence="1">Uncharacterized protein</fullName>
    </submittedName>
</protein>
<gene>
    <name evidence="1" type="ordered locus">COSY_0068</name>
</gene>
<proteinExistence type="predicted"/>
<evidence type="ECO:0000313" key="1">
    <source>
        <dbReference type="EMBL" id="BAF61204.1"/>
    </source>
</evidence>
<dbReference type="KEGG" id="vok:COSY_0068"/>
<dbReference type="HOGENOM" id="CLU_2811263_0_0_6"/>
<dbReference type="Proteomes" id="UP000000247">
    <property type="component" value="Chromosome"/>
</dbReference>
<reference evidence="2" key="1">
    <citation type="journal article" date="2007" name="Curr. Biol.">
        <title>Reduced genome of the thioautotrophic intracellular symbiont in a deep-sea clam, Calyptogena okutanii.</title>
        <authorList>
            <person name="Kuwahara H."/>
            <person name="Yoshida T."/>
            <person name="Takaki Y."/>
            <person name="Shimamura S."/>
            <person name="Nishi S."/>
            <person name="Harada M."/>
            <person name="Matsuyama K."/>
            <person name="Takishita K."/>
            <person name="Kawato M."/>
            <person name="Uematsu K."/>
            <person name="Fujiwara Y."/>
            <person name="Sato T."/>
            <person name="Kato C."/>
            <person name="Kitagawa M."/>
            <person name="Kato I."/>
            <person name="Maruyama T."/>
        </authorList>
    </citation>
    <scope>NUCLEOTIDE SEQUENCE [LARGE SCALE GENOMIC DNA]</scope>
    <source>
        <strain evidence="2">HA</strain>
    </source>
</reference>
<sequence length="67" mass="8300">MDTIIKYKYEMDRINSWMEDCYIINQIIKASGLYKFYKNWTDDDDESHMKQHILDTKLSEREFLKKE</sequence>
<keyword evidence="2" id="KW-1185">Reference proteome</keyword>
<dbReference type="RefSeq" id="WP_011929474.1">
    <property type="nucleotide sequence ID" value="NC_009465.1"/>
</dbReference>
<accession>A5CXY4</accession>
<dbReference type="AlphaFoldDB" id="A5CXY4"/>
<name>A5CXY4_VESOH</name>
<dbReference type="EMBL" id="AP009247">
    <property type="protein sequence ID" value="BAF61204.1"/>
    <property type="molecule type" value="Genomic_DNA"/>
</dbReference>
<organism evidence="1 2">
    <name type="scientific">Vesicomyosocius okutanii subsp. Calyptogena okutanii (strain HA)</name>
    <dbReference type="NCBI Taxonomy" id="412965"/>
    <lineage>
        <taxon>Bacteria</taxon>
        <taxon>Pseudomonadati</taxon>
        <taxon>Pseudomonadota</taxon>
        <taxon>Gammaproteobacteria</taxon>
        <taxon>Candidatus Pseudothioglobaceae</taxon>
        <taxon>Candidatus Vesicomyidisocius</taxon>
    </lineage>
</organism>